<keyword evidence="11" id="KW-1185">Reference proteome</keyword>
<dbReference type="PANTHER" id="PTHR19134:SF562">
    <property type="entry name" value="PROTEIN-TYROSINE-PHOSPHATASE"/>
    <property type="match status" value="1"/>
</dbReference>
<dbReference type="SUPFAM" id="SSF52799">
    <property type="entry name" value="(Phosphotyrosine protein) phosphatases II"/>
    <property type="match status" value="2"/>
</dbReference>
<dbReference type="InterPro" id="IPR050348">
    <property type="entry name" value="Protein-Tyr_Phosphatase"/>
</dbReference>
<dbReference type="SMART" id="SM00404">
    <property type="entry name" value="PTPc_motif"/>
    <property type="match status" value="2"/>
</dbReference>
<feature type="signal peptide" evidence="7">
    <location>
        <begin position="1"/>
        <end position="19"/>
    </location>
</feature>
<evidence type="ECO:0000313" key="11">
    <source>
        <dbReference type="Proteomes" id="UP000005408"/>
    </source>
</evidence>
<dbReference type="InterPro" id="IPR016130">
    <property type="entry name" value="Tyr_Pase_AS"/>
</dbReference>
<dbReference type="Pfam" id="PF22633">
    <property type="entry name" value="F5_F8_type_C_2"/>
    <property type="match status" value="1"/>
</dbReference>
<evidence type="ECO:0000256" key="3">
    <source>
        <dbReference type="ARBA" id="ARBA00022801"/>
    </source>
</evidence>
<dbReference type="Pfam" id="PF00102">
    <property type="entry name" value="Y_phosphatase"/>
    <property type="match status" value="2"/>
</dbReference>
<dbReference type="SMART" id="SM00181">
    <property type="entry name" value="EGF"/>
    <property type="match status" value="3"/>
</dbReference>
<evidence type="ECO:0000259" key="9">
    <source>
        <dbReference type="PROSITE" id="PS50056"/>
    </source>
</evidence>
<dbReference type="PROSITE" id="PS50056">
    <property type="entry name" value="TYR_PHOSPHATASE_2"/>
    <property type="match status" value="2"/>
</dbReference>
<reference evidence="10" key="1">
    <citation type="submission" date="2022-08" db="UniProtKB">
        <authorList>
            <consortium name="EnsemblMetazoa"/>
        </authorList>
    </citation>
    <scope>IDENTIFICATION</scope>
    <source>
        <strain evidence="10">05x7-T-G4-1.051#20</strain>
    </source>
</reference>
<evidence type="ECO:0000256" key="2">
    <source>
        <dbReference type="ARBA" id="ARBA00013064"/>
    </source>
</evidence>
<dbReference type="InterPro" id="IPR029021">
    <property type="entry name" value="Prot-tyrosine_phosphatase-like"/>
</dbReference>
<feature type="domain" description="Tyrosine-protein phosphatase" evidence="8">
    <location>
        <begin position="774"/>
        <end position="1027"/>
    </location>
</feature>
<dbReference type="InterPro" id="IPR000242">
    <property type="entry name" value="PTP_cat"/>
</dbReference>
<dbReference type="SMART" id="SM00194">
    <property type="entry name" value="PTPc"/>
    <property type="match status" value="2"/>
</dbReference>
<feature type="chain" id="PRO_5036470296" description="protein-tyrosine-phosphatase" evidence="7">
    <location>
        <begin position="20"/>
        <end position="1037"/>
    </location>
</feature>
<dbReference type="FunFam" id="3.90.190.10:FF:000102">
    <property type="entry name" value="Receptor-type tyrosine-protein phosphatase"/>
    <property type="match status" value="1"/>
</dbReference>
<evidence type="ECO:0000256" key="6">
    <source>
        <dbReference type="SAM" id="Phobius"/>
    </source>
</evidence>
<keyword evidence="6" id="KW-0812">Transmembrane</keyword>
<dbReference type="Proteomes" id="UP000005408">
    <property type="component" value="Unassembled WGS sequence"/>
</dbReference>
<keyword evidence="3" id="KW-0378">Hydrolase</keyword>
<dbReference type="Gene3D" id="2.60.120.260">
    <property type="entry name" value="Galactose-binding domain-like"/>
    <property type="match status" value="1"/>
</dbReference>
<keyword evidence="4" id="KW-0904">Protein phosphatase</keyword>
<dbReference type="SUPFAM" id="SSF49785">
    <property type="entry name" value="Galactose-binding domain-like"/>
    <property type="match status" value="1"/>
</dbReference>
<evidence type="ECO:0000256" key="1">
    <source>
        <dbReference type="ARBA" id="ARBA00009580"/>
    </source>
</evidence>
<dbReference type="PRINTS" id="PR00700">
    <property type="entry name" value="PRTYPHPHTASE"/>
</dbReference>
<sequence length="1037" mass="117747">MQWWRIILFYLVGLPLSFSYDKLSYNKLASQSLTYPAANTGASNAVDGNTTTCMKQFAIGLNAPYKTVWWKVDLGDVYNIYSISILFKTYDGYEDRQRGRFAGFSLYVSTTGDIQGSTLCYKDGPQLPPLKFTTTCIQQGRYIIFYNERTDGVIYPNDYELANVFNELCEVVVLGCNKTGVYGINCNKLCPINCQNNLCNIETGSCFGCKPGWRDILCDKECIEGRYGSECLQQCSEHCRDNFACNHVTGQCDGGCDKGWTGALCDKECDDGTYGYNCTNNCSGHCLNNSPCNKQNGHCDKGCEPGYTNTDCSKGWMGNNCTTECMLSYGDYCQKRCDVHCINKTCDRINGSCLYGCTEGEQCYVSLDTANNAQLLIASSDNLPVIVGGTVGTCVIVIIGVVLALFVIRLKRKSTTMAKRQSFVLEAKPLRTNEPKTEQSDLLKETTYALPEKTKRGPPTNKNIPVRNMKAQIANMSLNENAGFKSEYHNIPRGELHPCLEGKKQENKVKNRYTTIFPYDHSRVILKTAACNNEGYINANYIEDTREMRTYIATQGPKPKTIADFWNMIWQEDVCNIVCLTNLTEGTKNKCAQYWPDINDKLQGGTLTVRHLEEKTYAEYIIRRFKIHNKSTRTDRQVTMFHYTTWSDHGVADPLSLVVFHRHVIRASANSAGKYTVVHCSAGVGRTGTYIALDALYREGEKTGKINVPMYVRTMRKDRMNMIQGDDQYKLLYLALKDAFYGQNKCLESEKFLGEYQEQTCYTNCGDISQKKSLSSELEELLSLRKEYTQQDYISGRAQISANYTESVLPVEEFMCHLYYMKGYNTYYNAVLIQSYLEKESLISAQYPLSDNTEDFLRLIKDFDARVVVFLCPLKDIESTSKWFPPENQHKFNGIFYIKNMSSKRSNNVNMTRLNIQPTGFNEMDITLLECPTWSERLKKGDKRVLLDVVKAVKTEKSDQKGRVLVLSRDGATRCGPFFVLYNVLEQISVDREVDIFTAVRQIQIRRPECVSTVEEYQLCHDAIAEYLLNDCVYGNC</sequence>
<feature type="transmembrane region" description="Helical" evidence="6">
    <location>
        <begin position="385"/>
        <end position="410"/>
    </location>
</feature>
<keyword evidence="6" id="KW-1133">Transmembrane helix</keyword>
<dbReference type="EnsemblMetazoa" id="G7559.2">
    <property type="protein sequence ID" value="G7559.2:cds"/>
    <property type="gene ID" value="G7559"/>
</dbReference>
<evidence type="ECO:0000256" key="5">
    <source>
        <dbReference type="ARBA" id="ARBA00051722"/>
    </source>
</evidence>
<keyword evidence="7" id="KW-0732">Signal</keyword>
<dbReference type="PROSITE" id="PS00383">
    <property type="entry name" value="TYR_PHOSPHATASE_1"/>
    <property type="match status" value="1"/>
</dbReference>
<dbReference type="InterPro" id="IPR000742">
    <property type="entry name" value="EGF"/>
</dbReference>
<proteinExistence type="inferred from homology"/>
<dbReference type="CDD" id="cd00047">
    <property type="entry name" value="PTPc"/>
    <property type="match status" value="2"/>
</dbReference>
<accession>A0A8W8NU46</accession>
<comment type="catalytic activity">
    <reaction evidence="5">
        <text>O-phospho-L-tyrosyl-[protein] + H2O = L-tyrosyl-[protein] + phosphate</text>
        <dbReference type="Rhea" id="RHEA:10684"/>
        <dbReference type="Rhea" id="RHEA-COMP:10136"/>
        <dbReference type="Rhea" id="RHEA-COMP:20101"/>
        <dbReference type="ChEBI" id="CHEBI:15377"/>
        <dbReference type="ChEBI" id="CHEBI:43474"/>
        <dbReference type="ChEBI" id="CHEBI:46858"/>
        <dbReference type="ChEBI" id="CHEBI:61978"/>
        <dbReference type="EC" id="3.1.3.48"/>
    </reaction>
</comment>
<dbReference type="InterPro" id="IPR003595">
    <property type="entry name" value="Tyr_Pase_cat"/>
</dbReference>
<keyword evidence="6" id="KW-0472">Membrane</keyword>
<dbReference type="Gene3D" id="2.170.300.10">
    <property type="entry name" value="Tie2 ligand-binding domain superfamily"/>
    <property type="match status" value="1"/>
</dbReference>
<evidence type="ECO:0000313" key="10">
    <source>
        <dbReference type="EnsemblMetazoa" id="G7559.2:cds"/>
    </source>
</evidence>
<dbReference type="AlphaFoldDB" id="A0A8W8NU46"/>
<dbReference type="InterPro" id="IPR000387">
    <property type="entry name" value="Tyr_Pase_dom"/>
</dbReference>
<organism evidence="10 11">
    <name type="scientific">Magallana gigas</name>
    <name type="common">Pacific oyster</name>
    <name type="synonym">Crassostrea gigas</name>
    <dbReference type="NCBI Taxonomy" id="29159"/>
    <lineage>
        <taxon>Eukaryota</taxon>
        <taxon>Metazoa</taxon>
        <taxon>Spiralia</taxon>
        <taxon>Lophotrochozoa</taxon>
        <taxon>Mollusca</taxon>
        <taxon>Bivalvia</taxon>
        <taxon>Autobranchia</taxon>
        <taxon>Pteriomorphia</taxon>
        <taxon>Ostreida</taxon>
        <taxon>Ostreoidea</taxon>
        <taxon>Ostreidae</taxon>
        <taxon>Magallana</taxon>
    </lineage>
</organism>
<comment type="similarity">
    <text evidence="1">Belongs to the protein-tyrosine phosphatase family.</text>
</comment>
<evidence type="ECO:0000259" key="8">
    <source>
        <dbReference type="PROSITE" id="PS50055"/>
    </source>
</evidence>
<dbReference type="PANTHER" id="PTHR19134">
    <property type="entry name" value="RECEPTOR-TYPE TYROSINE-PROTEIN PHOSPHATASE"/>
    <property type="match status" value="1"/>
</dbReference>
<dbReference type="InterPro" id="IPR008979">
    <property type="entry name" value="Galactose-bd-like_sf"/>
</dbReference>
<protein>
    <recommendedName>
        <fullName evidence="2">protein-tyrosine-phosphatase</fullName>
        <ecNumber evidence="2">3.1.3.48</ecNumber>
    </recommendedName>
</protein>
<feature type="domain" description="Tyrosine specific protein phosphatases" evidence="9">
    <location>
        <begin position="944"/>
        <end position="1018"/>
    </location>
</feature>
<dbReference type="Gene3D" id="3.90.190.10">
    <property type="entry name" value="Protein tyrosine phosphatase superfamily"/>
    <property type="match status" value="2"/>
</dbReference>
<feature type="domain" description="Tyrosine-protein phosphatase" evidence="8">
    <location>
        <begin position="484"/>
        <end position="739"/>
    </location>
</feature>
<dbReference type="EC" id="3.1.3.48" evidence="2"/>
<dbReference type="GO" id="GO:0004725">
    <property type="term" value="F:protein tyrosine phosphatase activity"/>
    <property type="evidence" value="ECO:0007669"/>
    <property type="project" value="UniProtKB-EC"/>
</dbReference>
<feature type="domain" description="Tyrosine specific protein phosphatases" evidence="9">
    <location>
        <begin position="655"/>
        <end position="730"/>
    </location>
</feature>
<evidence type="ECO:0000256" key="7">
    <source>
        <dbReference type="SAM" id="SignalP"/>
    </source>
</evidence>
<dbReference type="PROSITE" id="PS50055">
    <property type="entry name" value="TYR_PHOSPHATASE_PTP"/>
    <property type="match status" value="2"/>
</dbReference>
<evidence type="ECO:0000256" key="4">
    <source>
        <dbReference type="ARBA" id="ARBA00022912"/>
    </source>
</evidence>
<name>A0A8W8NU46_MAGGI</name>